<accession>A0A9W3SZH1</accession>
<gene>
    <name evidence="2" type="primary">cry6Ba2</name>
    <name evidence="3" type="synonym">cry6Ba3</name>
    <name evidence="2" type="ORF">BTI247_60340</name>
    <name evidence="3" type="ORF">BTI247_62380</name>
</gene>
<feature type="coiled-coil region" evidence="1">
    <location>
        <begin position="230"/>
        <end position="257"/>
    </location>
</feature>
<evidence type="ECO:0000313" key="3">
    <source>
        <dbReference type="EMBL" id="AOM14568.1"/>
    </source>
</evidence>
<organism evidence="2 4">
    <name type="scientific">Bacillus thuringiensis Bt18247</name>
    <dbReference type="NCBI Taxonomy" id="1423143"/>
    <lineage>
        <taxon>Bacteria</taxon>
        <taxon>Bacillati</taxon>
        <taxon>Bacillota</taxon>
        <taxon>Bacilli</taxon>
        <taxon>Bacillales</taxon>
        <taxon>Bacillaceae</taxon>
        <taxon>Bacillus</taxon>
        <taxon>Bacillus cereus group</taxon>
    </lineage>
</organism>
<evidence type="ECO:0000313" key="4">
    <source>
        <dbReference type="Proteomes" id="UP000192743"/>
    </source>
</evidence>
<evidence type="ECO:0000313" key="2">
    <source>
        <dbReference type="EMBL" id="AOM14364.1"/>
    </source>
</evidence>
<proteinExistence type="predicted"/>
<dbReference type="SUPFAM" id="SSF58100">
    <property type="entry name" value="Bacterial hemolysins"/>
    <property type="match status" value="1"/>
</dbReference>
<feature type="coiled-coil region" evidence="1">
    <location>
        <begin position="281"/>
        <end position="308"/>
    </location>
</feature>
<dbReference type="EMBL" id="CP015251">
    <property type="protein sequence ID" value="AOM14364.1"/>
    <property type="molecule type" value="Genomic_DNA"/>
</dbReference>
<geneLocation type="plasmid" evidence="2 4">
    <name>p174778</name>
</geneLocation>
<protein>
    <submittedName>
        <fullName evidence="2">Pesticidal crystal protein Cry6Ba2</fullName>
    </submittedName>
    <submittedName>
        <fullName evidence="3">Pesticidal crystal protein Cry6Ba3</fullName>
    </submittedName>
</protein>
<sequence length="395" mass="44068">MILGNGKTLPKHIRLAHIFATQNSSAKKDNPLGPEGMVTKDGFIISKEEWAFVQAYVTTGTGLPINDDEMRRHVGLPSRIQIPDDFNQLYKVYNEDKHLCSWWNGFLFPLVLKTANDISAYGFKCAGKGATKGYYEVMQDDVENISDNGYDKVAQEKAHKDLQARCKILIKEADQYKAAADDVSKHLNTFLKGGQDSDGNDVIGVEAVQVQLAQVKDNLDGLYGDKSPRHEELLKKVDDLKKELEAAIKAENELEKKVKMSFALGPLLGFVVYEILELTAVKSIHKKVEALQAELDTANDELDRDVKILGMMNSIDTDIDNMLEQGEQALVVFRKIAGIWSVISLNIGNLRETSLKEIEEENDDDALYIELGDAAGQWKEIAEEAQSFVLNAYTP</sequence>
<reference evidence="2 4" key="1">
    <citation type="submission" date="2016-02" db="EMBL/GenBank/DDBJ databases">
        <title>Comparative analysis of three nematocidal Bacillus thuringiensis strains.</title>
        <authorList>
            <person name="Hollensteiner J."/>
            <person name="Kloesener M."/>
            <person name="Bunk B."/>
            <person name="Sproeer C."/>
            <person name="Rosenstiel P."/>
            <person name="Schulte-Iserlohe R."/>
            <person name="Schulenburg H."/>
            <person name="Liesegang H."/>
        </authorList>
    </citation>
    <scope>NUCLEOTIDE SEQUENCE [LARGE SCALE GENOMIC DNA]</scope>
    <source>
        <strain evidence="2 4">Bt18247</strain>
        <plasmid evidence="3 4">p113275</plasmid>
        <plasmid evidence="2 4">p174778</plasmid>
    </source>
</reference>
<dbReference type="Proteomes" id="UP000192743">
    <property type="component" value="Plasmid p174778"/>
</dbReference>
<dbReference type="RefSeq" id="WP_069356764.1">
    <property type="nucleotide sequence ID" value="NZ_CP015251.1"/>
</dbReference>
<evidence type="ECO:0000256" key="1">
    <source>
        <dbReference type="SAM" id="Coils"/>
    </source>
</evidence>
<keyword evidence="2" id="KW-0614">Plasmid</keyword>
<dbReference type="Proteomes" id="UP000192743">
    <property type="component" value="Plasmid p113275"/>
</dbReference>
<dbReference type="CDD" id="cd22656">
    <property type="entry name" value="ClyA_Cry6Aa-like"/>
    <property type="match status" value="1"/>
</dbReference>
<dbReference type="NCBIfam" id="NF033928">
    <property type="entry name" value="alph_xenorhab_A"/>
    <property type="match status" value="1"/>
</dbReference>
<dbReference type="Gene3D" id="1.20.1170.10">
    <property type="match status" value="1"/>
</dbReference>
<geneLocation type="plasmid" evidence="3 4">
    <name>p113275</name>
</geneLocation>
<name>A0A9W3SZH1_BACTU</name>
<dbReference type="AlphaFoldDB" id="A0A9W3SZH1"/>
<dbReference type="SMR" id="A0A9W3SZH1"/>
<keyword evidence="1" id="KW-0175">Coiled coil</keyword>
<dbReference type="EMBL" id="CP015253">
    <property type="protein sequence ID" value="AOM14568.1"/>
    <property type="molecule type" value="Genomic_DNA"/>
</dbReference>